<dbReference type="RefSeq" id="WP_013579049.1">
    <property type="nucleotide sequence ID" value="NC_015064.1"/>
</dbReference>
<evidence type="ECO:0000313" key="1">
    <source>
        <dbReference type="EMBL" id="ADW67721.1"/>
    </source>
</evidence>
<name>E8WZB9_GRATM</name>
<keyword evidence="2" id="KW-1185">Reference proteome</keyword>
<sequence>MRKLLILLTIILVAFVVINRQRVFLLDPIARVERDGVKVDHAKAMINYSNDVLLMDGSGGKSRVYLVQHWDKEPVAPSVLKCLSGMACLTDDDRATGTPISIGARGNRAPFAGVTMTNRKIEFLDENGALIEVTLR</sequence>
<dbReference type="STRING" id="1198114.AciX9_0650"/>
<dbReference type="AlphaFoldDB" id="E8WZB9"/>
<proteinExistence type="predicted"/>
<evidence type="ECO:0000313" key="2">
    <source>
        <dbReference type="Proteomes" id="UP000000343"/>
    </source>
</evidence>
<accession>E8WZB9</accession>
<protein>
    <submittedName>
        <fullName evidence="1">Uncharacterized protein</fullName>
    </submittedName>
</protein>
<dbReference type="EMBL" id="CP002480">
    <property type="protein sequence ID" value="ADW67721.1"/>
    <property type="molecule type" value="Genomic_DNA"/>
</dbReference>
<reference evidence="2" key="1">
    <citation type="submission" date="2011-01" db="EMBL/GenBank/DDBJ databases">
        <title>Complete sequence of chromosome of Acidobacterium sp. MP5ACTX9.</title>
        <authorList>
            <consortium name="US DOE Joint Genome Institute"/>
            <person name="Lucas S."/>
            <person name="Copeland A."/>
            <person name="Lapidus A."/>
            <person name="Cheng J.-F."/>
            <person name="Goodwin L."/>
            <person name="Pitluck S."/>
            <person name="Teshima H."/>
            <person name="Detter J.C."/>
            <person name="Han C."/>
            <person name="Tapia R."/>
            <person name="Land M."/>
            <person name="Hauser L."/>
            <person name="Kyrpides N."/>
            <person name="Ivanova N."/>
            <person name="Ovchinnikova G."/>
            <person name="Pagani I."/>
            <person name="Rawat S.R."/>
            <person name="Mannisto M."/>
            <person name="Haggblom M.M."/>
            <person name="Woyke T."/>
        </authorList>
    </citation>
    <scope>NUCLEOTIDE SEQUENCE [LARGE SCALE GENOMIC DNA]</scope>
    <source>
        <strain evidence="2">MP5ACTX9</strain>
    </source>
</reference>
<dbReference type="OrthoDB" id="120721at2"/>
<dbReference type="HOGENOM" id="CLU_1872534_0_0_0"/>
<dbReference type="Proteomes" id="UP000000343">
    <property type="component" value="Chromosome"/>
</dbReference>
<dbReference type="PaxDb" id="1198114-AciX9_0650"/>
<organism evidence="2">
    <name type="scientific">Granulicella tundricola (strain ATCC BAA-1859 / DSM 23138 / MP5ACTX9)</name>
    <dbReference type="NCBI Taxonomy" id="1198114"/>
    <lineage>
        <taxon>Bacteria</taxon>
        <taxon>Pseudomonadati</taxon>
        <taxon>Acidobacteriota</taxon>
        <taxon>Terriglobia</taxon>
        <taxon>Terriglobales</taxon>
        <taxon>Acidobacteriaceae</taxon>
        <taxon>Granulicella</taxon>
    </lineage>
</organism>
<dbReference type="eggNOG" id="ENOG50349ZJ">
    <property type="taxonomic scope" value="Bacteria"/>
</dbReference>
<dbReference type="KEGG" id="acm:AciX9_0650"/>
<gene>
    <name evidence="1" type="ordered locus">AciX9_0650</name>
</gene>